<reference evidence="3" key="1">
    <citation type="submission" date="2020-10" db="EMBL/GenBank/DDBJ databases">
        <title>Taxonomic study of unclassified bacteria belonging to the class Ktedonobacteria.</title>
        <authorList>
            <person name="Yabe S."/>
            <person name="Wang C.M."/>
            <person name="Zheng Y."/>
            <person name="Sakai Y."/>
            <person name="Cavaletti L."/>
            <person name="Monciardini P."/>
            <person name="Donadio S."/>
        </authorList>
    </citation>
    <scope>NUCLEOTIDE SEQUENCE</scope>
    <source>
        <strain evidence="3">SOSP1-1</strain>
    </source>
</reference>
<keyword evidence="1" id="KW-0472">Membrane</keyword>
<evidence type="ECO:0000259" key="2">
    <source>
        <dbReference type="Pfam" id="PF13349"/>
    </source>
</evidence>
<gene>
    <name evidence="3" type="ORF">KSX_87270</name>
</gene>
<comment type="caution">
    <text evidence="3">The sequence shown here is derived from an EMBL/GenBank/DDBJ whole genome shotgun (WGS) entry which is preliminary data.</text>
</comment>
<dbReference type="InterPro" id="IPR025164">
    <property type="entry name" value="Toastrack_DUF4097"/>
</dbReference>
<dbReference type="Pfam" id="PF13349">
    <property type="entry name" value="DUF4097"/>
    <property type="match status" value="1"/>
</dbReference>
<keyword evidence="1" id="KW-1133">Transmembrane helix</keyword>
<dbReference type="EMBL" id="BNJF01000008">
    <property type="protein sequence ID" value="GHO50564.1"/>
    <property type="molecule type" value="Genomic_DNA"/>
</dbReference>
<sequence length="319" mass="34526">MSLPTGEKIQPIEALPRQQSLPGRKHHQAWHWLLVLILALAGILCAIRFFPTTDTRAFSATAHPHIKLYTSTGNVQIAVHNAATTEAKITKQMVGLTQEVKYQQNGDTVEIDIDSHAPFLVGSAPVVMELALPASTQLEVATKDGNIEIAGTQRNTALRQLNIQTHAGSVRVKHMSLADHMRLRTDNGNVAIDDMTGSIDAQTKSGAVTVEHSRLSRSSLLLTTGGNVEMKQTVLAEKVEARSNTGSIFFQGMLEVGGMYDFKTNAGHIDLRLSKNGTYHFATLTGTVKNEFTHDTTGNSPKATVNASTQAGLIVIKKD</sequence>
<evidence type="ECO:0000256" key="1">
    <source>
        <dbReference type="SAM" id="Phobius"/>
    </source>
</evidence>
<evidence type="ECO:0000313" key="4">
    <source>
        <dbReference type="Proteomes" id="UP000612362"/>
    </source>
</evidence>
<evidence type="ECO:0000313" key="3">
    <source>
        <dbReference type="EMBL" id="GHO50564.1"/>
    </source>
</evidence>
<proteinExistence type="predicted"/>
<dbReference type="AlphaFoldDB" id="A0A8J3I6P6"/>
<feature type="transmembrane region" description="Helical" evidence="1">
    <location>
        <begin position="29"/>
        <end position="50"/>
    </location>
</feature>
<feature type="domain" description="DUF4097" evidence="2">
    <location>
        <begin position="65"/>
        <end position="273"/>
    </location>
</feature>
<protein>
    <recommendedName>
        <fullName evidence="2">DUF4097 domain-containing protein</fullName>
    </recommendedName>
</protein>
<name>A0A8J3I6P6_9CHLR</name>
<keyword evidence="4" id="KW-1185">Reference proteome</keyword>
<keyword evidence="1" id="KW-0812">Transmembrane</keyword>
<organism evidence="3 4">
    <name type="scientific">Ktedonospora formicarum</name>
    <dbReference type="NCBI Taxonomy" id="2778364"/>
    <lineage>
        <taxon>Bacteria</taxon>
        <taxon>Bacillati</taxon>
        <taxon>Chloroflexota</taxon>
        <taxon>Ktedonobacteria</taxon>
        <taxon>Ktedonobacterales</taxon>
        <taxon>Ktedonobacteraceae</taxon>
        <taxon>Ktedonospora</taxon>
    </lineage>
</organism>
<dbReference type="Proteomes" id="UP000612362">
    <property type="component" value="Unassembled WGS sequence"/>
</dbReference>
<accession>A0A8J3I6P6</accession>